<feature type="transmembrane region" description="Helical" evidence="6">
    <location>
        <begin position="165"/>
        <end position="186"/>
    </location>
</feature>
<dbReference type="InterPro" id="IPR006977">
    <property type="entry name" value="Yip1_dom"/>
</dbReference>
<dbReference type="PANTHER" id="PTHR12822:SF2">
    <property type="entry name" value="PROTEIN YIPF"/>
    <property type="match status" value="1"/>
</dbReference>
<comment type="subcellular location">
    <subcellularLocation>
        <location evidence="6">Golgi apparatus membrane</location>
        <topology evidence="6">Multi-pass membrane protein</topology>
    </subcellularLocation>
    <subcellularLocation>
        <location evidence="1">Membrane</location>
        <topology evidence="1">Multi-pass membrane protein</topology>
    </subcellularLocation>
</comment>
<keyword evidence="4 6" id="KW-1133">Transmembrane helix</keyword>
<feature type="transmembrane region" description="Helical" evidence="6">
    <location>
        <begin position="234"/>
        <end position="256"/>
    </location>
</feature>
<dbReference type="PANTHER" id="PTHR12822">
    <property type="entry name" value="PROTEIN YIPF"/>
    <property type="match status" value="1"/>
</dbReference>
<sequence>MSKSEATENLLQFQEYSPVHNAYTRDGSARIDVQQSHNFLEKSPDTNDVMVDLMSDMKGSKMMAENPDVPPAGSSFLSIQYYQQFFNVTTREVVDRIIYSMIPIRAPPNYLQNSIEVKPDLYGPFWIQMTLIFTIAISGNLAHYLQNATTPEKALKWHYDFHLVSYAATTIFCYCVLIPIALWAVFKWSLKTVDPDNLEENISSPSVLSLLCIYGYSLAIYIPVSILWSIQVSILQWILLITATFFSGSVLVNVLLSSLKRTRHFCIIISVILILHCILAAGFMLYFFHDPNKRIEVVEPSKIIIPLQNVTS</sequence>
<evidence type="ECO:0000256" key="3">
    <source>
        <dbReference type="ARBA" id="ARBA00022692"/>
    </source>
</evidence>
<feature type="domain" description="Yip1" evidence="7">
    <location>
        <begin position="114"/>
        <end position="280"/>
    </location>
</feature>
<evidence type="ECO:0000256" key="6">
    <source>
        <dbReference type="RuleBase" id="RU361264"/>
    </source>
</evidence>
<feature type="transmembrane region" description="Helical" evidence="6">
    <location>
        <begin position="207"/>
        <end position="228"/>
    </location>
</feature>
<protein>
    <recommendedName>
        <fullName evidence="6">Protein YIPF</fullName>
    </recommendedName>
</protein>
<dbReference type="GO" id="GO:0000139">
    <property type="term" value="C:Golgi membrane"/>
    <property type="evidence" value="ECO:0007669"/>
    <property type="project" value="UniProtKB-SubCell"/>
</dbReference>
<evidence type="ECO:0000256" key="4">
    <source>
        <dbReference type="ARBA" id="ARBA00022989"/>
    </source>
</evidence>
<dbReference type="Pfam" id="PF04893">
    <property type="entry name" value="Yip1"/>
    <property type="match status" value="1"/>
</dbReference>
<feature type="transmembrane region" description="Helical" evidence="6">
    <location>
        <begin position="125"/>
        <end position="145"/>
    </location>
</feature>
<keyword evidence="5 6" id="KW-0472">Membrane</keyword>
<dbReference type="InterPro" id="IPR039765">
    <property type="entry name" value="Yip5/YIPF1/YIPF2"/>
</dbReference>
<evidence type="ECO:0000259" key="7">
    <source>
        <dbReference type="Pfam" id="PF04893"/>
    </source>
</evidence>
<keyword evidence="3 6" id="KW-0812">Transmembrane</keyword>
<proteinExistence type="inferred from homology"/>
<feature type="transmembrane region" description="Helical" evidence="6">
    <location>
        <begin position="265"/>
        <end position="288"/>
    </location>
</feature>
<evidence type="ECO:0000256" key="5">
    <source>
        <dbReference type="ARBA" id="ARBA00023136"/>
    </source>
</evidence>
<organism evidence="8">
    <name type="scientific">Xenopsylla cheopis</name>
    <name type="common">Oriental rat flea</name>
    <name type="synonym">Pulex cheopis</name>
    <dbReference type="NCBI Taxonomy" id="163159"/>
    <lineage>
        <taxon>Eukaryota</taxon>
        <taxon>Metazoa</taxon>
        <taxon>Ecdysozoa</taxon>
        <taxon>Arthropoda</taxon>
        <taxon>Hexapoda</taxon>
        <taxon>Insecta</taxon>
        <taxon>Pterygota</taxon>
        <taxon>Neoptera</taxon>
        <taxon>Endopterygota</taxon>
        <taxon>Siphonaptera</taxon>
        <taxon>Pulicidae</taxon>
        <taxon>Xenopsyllinae</taxon>
        <taxon>Xenopsylla</taxon>
    </lineage>
</organism>
<comment type="similarity">
    <text evidence="2 6">Belongs to the YIP1 family.</text>
</comment>
<name>A0A6M2DHK8_XENCH</name>
<dbReference type="GO" id="GO:0016192">
    <property type="term" value="P:vesicle-mediated transport"/>
    <property type="evidence" value="ECO:0007669"/>
    <property type="project" value="InterPro"/>
</dbReference>
<dbReference type="EMBL" id="GIIL01001434">
    <property type="protein sequence ID" value="NOV45160.1"/>
    <property type="molecule type" value="Transcribed_RNA"/>
</dbReference>
<dbReference type="AlphaFoldDB" id="A0A6M2DHK8"/>
<evidence type="ECO:0000256" key="1">
    <source>
        <dbReference type="ARBA" id="ARBA00004141"/>
    </source>
</evidence>
<accession>A0A6M2DHK8</accession>
<dbReference type="GO" id="GO:0031267">
    <property type="term" value="F:small GTPase binding"/>
    <property type="evidence" value="ECO:0007669"/>
    <property type="project" value="InterPro"/>
</dbReference>
<evidence type="ECO:0000256" key="2">
    <source>
        <dbReference type="ARBA" id="ARBA00010596"/>
    </source>
</evidence>
<evidence type="ECO:0000313" key="8">
    <source>
        <dbReference type="EMBL" id="NOV45160.1"/>
    </source>
</evidence>
<reference evidence="8" key="1">
    <citation type="submission" date="2020-03" db="EMBL/GenBank/DDBJ databases">
        <title>Transcriptomic Profiling of the Digestive Tract of the Rat Flea, Xenopsylla cheopis, Following Blood Feeding and Infection with Yersinia pestis.</title>
        <authorList>
            <person name="Bland D.M."/>
            <person name="Martens C.A."/>
            <person name="Virtaneva K."/>
            <person name="Kanakabandi K."/>
            <person name="Long D."/>
            <person name="Rosenke R."/>
            <person name="Saturday G.A."/>
            <person name="Hoyt F.H."/>
            <person name="Bruno D.P."/>
            <person name="Ribeiro J.M.C."/>
            <person name="Hinnebusch J."/>
        </authorList>
    </citation>
    <scope>NUCLEOTIDE SEQUENCE</scope>
</reference>